<comment type="caution">
    <text evidence="1">The sequence shown here is derived from an EMBL/GenBank/DDBJ whole genome shotgun (WGS) entry which is preliminary data.</text>
</comment>
<keyword evidence="2" id="KW-1185">Reference proteome</keyword>
<dbReference type="EMBL" id="VCHQ01000024">
    <property type="protein sequence ID" value="TLV14005.1"/>
    <property type="molecule type" value="Genomic_DNA"/>
</dbReference>
<name>A0A5R9LEU9_9ENTR</name>
<evidence type="ECO:0000313" key="2">
    <source>
        <dbReference type="Proteomes" id="UP000307430"/>
    </source>
</evidence>
<gene>
    <name evidence="1" type="ORF">FE839_16620</name>
</gene>
<reference evidence="1 2" key="1">
    <citation type="submission" date="2019-05" db="EMBL/GenBank/DDBJ databases">
        <title>Genome sequence of Klebsiella sp strain TOUT106.</title>
        <authorList>
            <person name="Rahi P."/>
            <person name="Chaudhari D."/>
        </authorList>
    </citation>
    <scope>NUCLEOTIDE SEQUENCE [LARGE SCALE GENOMIC DNA]</scope>
    <source>
        <strain evidence="1 2">TOUT106</strain>
    </source>
</reference>
<dbReference type="RefSeq" id="WP_138361887.1">
    <property type="nucleotide sequence ID" value="NZ_VCHQ01000024.1"/>
</dbReference>
<sequence length="115" mass="12758">MVNILTPLKHQASPCLLGYGSELSTRLRFYAVSFICVEFIFGRFWRKFDVADSHLDLSSDSFALEVQMNLSLLPPSGPVRADYRTEQRSCRCAPNTPDGLQQLAAAPHAWAGIGL</sequence>
<proteinExistence type="predicted"/>
<dbReference type="Proteomes" id="UP000307430">
    <property type="component" value="Unassembled WGS sequence"/>
</dbReference>
<dbReference type="AlphaFoldDB" id="A0A5R9LEU9"/>
<evidence type="ECO:0000313" key="1">
    <source>
        <dbReference type="EMBL" id="TLV14005.1"/>
    </source>
</evidence>
<organism evidence="1 2">
    <name type="scientific">Klebsiella indica</name>
    <dbReference type="NCBI Taxonomy" id="2582917"/>
    <lineage>
        <taxon>Bacteria</taxon>
        <taxon>Pseudomonadati</taxon>
        <taxon>Pseudomonadota</taxon>
        <taxon>Gammaproteobacteria</taxon>
        <taxon>Enterobacterales</taxon>
        <taxon>Enterobacteriaceae</taxon>
        <taxon>Klebsiella/Raoultella group</taxon>
        <taxon>Klebsiella</taxon>
    </lineage>
</organism>
<protein>
    <submittedName>
        <fullName evidence="1">Uncharacterized protein</fullName>
    </submittedName>
</protein>
<accession>A0A5R9LEU9</accession>